<feature type="domain" description="TP-1001-like C-terminal" evidence="1">
    <location>
        <begin position="120"/>
        <end position="186"/>
    </location>
</feature>
<dbReference type="PROSITE" id="PS51257">
    <property type="entry name" value="PROKAR_LIPOPROTEIN"/>
    <property type="match status" value="1"/>
</dbReference>
<organism evidence="2 3">
    <name type="scientific">Candidatus Ornithospirochaeta stercoravium</name>
    <dbReference type="NCBI Taxonomy" id="2840897"/>
    <lineage>
        <taxon>Bacteria</taxon>
        <taxon>Pseudomonadati</taxon>
        <taxon>Spirochaetota</taxon>
        <taxon>Spirochaetia</taxon>
        <taxon>Spirochaetales</taxon>
        <taxon>Spirochaetaceae</taxon>
        <taxon>Spirochaetaceae incertae sedis</taxon>
        <taxon>Candidatus Ornithospirochaeta</taxon>
    </lineage>
</organism>
<dbReference type="Proteomes" id="UP000810292">
    <property type="component" value="Unassembled WGS sequence"/>
</dbReference>
<evidence type="ECO:0000313" key="2">
    <source>
        <dbReference type="EMBL" id="MBO8469013.1"/>
    </source>
</evidence>
<comment type="caution">
    <text evidence="2">The sequence shown here is derived from an EMBL/GenBank/DDBJ whole genome shotgun (WGS) entry which is preliminary data.</text>
</comment>
<dbReference type="InterPro" id="IPR058683">
    <property type="entry name" value="TP_1001-like_C"/>
</dbReference>
<gene>
    <name evidence="2" type="ORF">IAA72_04420</name>
</gene>
<evidence type="ECO:0000313" key="3">
    <source>
        <dbReference type="Proteomes" id="UP000810292"/>
    </source>
</evidence>
<name>A0A9D9IAG0_9SPIO</name>
<reference evidence="2" key="1">
    <citation type="submission" date="2020-10" db="EMBL/GenBank/DDBJ databases">
        <authorList>
            <person name="Gilroy R."/>
        </authorList>
    </citation>
    <scope>NUCLEOTIDE SEQUENCE</scope>
    <source>
        <strain evidence="2">14700</strain>
    </source>
</reference>
<dbReference type="AlphaFoldDB" id="A0A9D9IAG0"/>
<reference evidence="2" key="2">
    <citation type="journal article" date="2021" name="PeerJ">
        <title>Extensive microbial diversity within the chicken gut microbiome revealed by metagenomics and culture.</title>
        <authorList>
            <person name="Gilroy R."/>
            <person name="Ravi A."/>
            <person name="Getino M."/>
            <person name="Pursley I."/>
            <person name="Horton D.L."/>
            <person name="Alikhan N.F."/>
            <person name="Baker D."/>
            <person name="Gharbi K."/>
            <person name="Hall N."/>
            <person name="Watson M."/>
            <person name="Adriaenssens E.M."/>
            <person name="Foster-Nyarko E."/>
            <person name="Jarju S."/>
            <person name="Secka A."/>
            <person name="Antonio M."/>
            <person name="Oren A."/>
            <person name="Chaudhuri R.R."/>
            <person name="La Ragione R."/>
            <person name="Hildebrand F."/>
            <person name="Pallen M.J."/>
        </authorList>
    </citation>
    <scope>NUCLEOTIDE SEQUENCE</scope>
    <source>
        <strain evidence="2">14700</strain>
    </source>
</reference>
<accession>A0A9D9IAG0</accession>
<protein>
    <recommendedName>
        <fullName evidence="1">TP-1001-like C-terminal domain-containing protein</fullName>
    </recommendedName>
</protein>
<sequence>MRILFLLIAVVLIVSSCPAEGGRIYDTFFGKDQEAPVLLSYSLRDNSIIRLVYSEDVTIIEMKLGSIPLVGNPTGTVFLLPLGRTLEKGEEAIFYVTSEDSSGNTSRSTIKLVGRNMEIPDALINEVSPKGTETSPDRIEILFLEEGSAAGLVVTDALIEDAEHYVILPDIHVKPYDTIVIYWDSTPDSFDMIFDNGFCGYIVEGGSDKTLSGINGAVLLYSEIDGYLMDGIIYTTGESELCGGYGNTKTENAAIYMMRTGEWEGDAISSLDVTASRVIARFPGGVDTNTSTDFFITDTSESTFGMNNVYIPYEGD</sequence>
<evidence type="ECO:0000259" key="1">
    <source>
        <dbReference type="Pfam" id="PF26342"/>
    </source>
</evidence>
<dbReference type="EMBL" id="JADIMF010000071">
    <property type="protein sequence ID" value="MBO8469013.1"/>
    <property type="molecule type" value="Genomic_DNA"/>
</dbReference>
<proteinExistence type="predicted"/>
<dbReference type="Pfam" id="PF26342">
    <property type="entry name" value="TP_1001_2nd"/>
    <property type="match status" value="1"/>
</dbReference>